<dbReference type="Proteomes" id="UP001179952">
    <property type="component" value="Unassembled WGS sequence"/>
</dbReference>
<reference evidence="1" key="2">
    <citation type="submission" date="2023-06" db="EMBL/GenBank/DDBJ databases">
        <authorList>
            <person name="Ma L."/>
            <person name="Liu K.-W."/>
            <person name="Li Z."/>
            <person name="Hsiao Y.-Y."/>
            <person name="Qi Y."/>
            <person name="Fu T."/>
            <person name="Tang G."/>
            <person name="Zhang D."/>
            <person name="Sun W.-H."/>
            <person name="Liu D.-K."/>
            <person name="Li Y."/>
            <person name="Chen G.-Z."/>
            <person name="Liu X.-D."/>
            <person name="Liao X.-Y."/>
            <person name="Jiang Y.-T."/>
            <person name="Yu X."/>
            <person name="Hao Y."/>
            <person name="Huang J."/>
            <person name="Zhao X.-W."/>
            <person name="Ke S."/>
            <person name="Chen Y.-Y."/>
            <person name="Wu W.-L."/>
            <person name="Hsu J.-L."/>
            <person name="Lin Y.-F."/>
            <person name="Huang M.-D."/>
            <person name="Li C.-Y."/>
            <person name="Huang L."/>
            <person name="Wang Z.-W."/>
            <person name="Zhao X."/>
            <person name="Zhong W.-Y."/>
            <person name="Peng D.-H."/>
            <person name="Ahmad S."/>
            <person name="Lan S."/>
            <person name="Zhang J.-S."/>
            <person name="Tsai W.-C."/>
            <person name="Van De Peer Y."/>
            <person name="Liu Z.-J."/>
        </authorList>
    </citation>
    <scope>NUCLEOTIDE SEQUENCE</scope>
    <source>
        <strain evidence="1">SCP</strain>
        <tissue evidence="1">Leaves</tissue>
    </source>
</reference>
<protein>
    <submittedName>
        <fullName evidence="1">Uncharacterized protein</fullName>
    </submittedName>
</protein>
<evidence type="ECO:0000313" key="2">
    <source>
        <dbReference type="Proteomes" id="UP001179952"/>
    </source>
</evidence>
<dbReference type="EMBL" id="JAUJYN010000006">
    <property type="protein sequence ID" value="KAK1268954.1"/>
    <property type="molecule type" value="Genomic_DNA"/>
</dbReference>
<proteinExistence type="predicted"/>
<reference evidence="1" key="1">
    <citation type="journal article" date="2023" name="Nat. Commun.">
        <title>Diploid and tetraploid genomes of Acorus and the evolution of monocots.</title>
        <authorList>
            <person name="Ma L."/>
            <person name="Liu K.W."/>
            <person name="Li Z."/>
            <person name="Hsiao Y.Y."/>
            <person name="Qi Y."/>
            <person name="Fu T."/>
            <person name="Tang G.D."/>
            <person name="Zhang D."/>
            <person name="Sun W.H."/>
            <person name="Liu D.K."/>
            <person name="Li Y."/>
            <person name="Chen G.Z."/>
            <person name="Liu X.D."/>
            <person name="Liao X.Y."/>
            <person name="Jiang Y.T."/>
            <person name="Yu X."/>
            <person name="Hao Y."/>
            <person name="Huang J."/>
            <person name="Zhao X.W."/>
            <person name="Ke S."/>
            <person name="Chen Y.Y."/>
            <person name="Wu W.L."/>
            <person name="Hsu J.L."/>
            <person name="Lin Y.F."/>
            <person name="Huang M.D."/>
            <person name="Li C.Y."/>
            <person name="Huang L."/>
            <person name="Wang Z.W."/>
            <person name="Zhao X."/>
            <person name="Zhong W.Y."/>
            <person name="Peng D.H."/>
            <person name="Ahmad S."/>
            <person name="Lan S."/>
            <person name="Zhang J.S."/>
            <person name="Tsai W.C."/>
            <person name="Van de Peer Y."/>
            <person name="Liu Z.J."/>
        </authorList>
    </citation>
    <scope>NUCLEOTIDE SEQUENCE</scope>
    <source>
        <strain evidence="1">SCP</strain>
    </source>
</reference>
<evidence type="ECO:0000313" key="1">
    <source>
        <dbReference type="EMBL" id="KAK1268954.1"/>
    </source>
</evidence>
<dbReference type="AlphaFoldDB" id="A0AAV9AYE8"/>
<gene>
    <name evidence="1" type="ORF">QJS04_geneDACA006358</name>
</gene>
<keyword evidence="2" id="KW-1185">Reference proteome</keyword>
<name>A0AAV9AYE8_ACOGR</name>
<accession>A0AAV9AYE8</accession>
<comment type="caution">
    <text evidence="1">The sequence shown here is derived from an EMBL/GenBank/DDBJ whole genome shotgun (WGS) entry which is preliminary data.</text>
</comment>
<sequence length="68" mass="7474">MRERDVVGLNPHSGTLTEGRWTTREYCDGDPIMGGPGRGYGRGMFSYGIGVRTRGFMGLKGRRPPRSG</sequence>
<organism evidence="1 2">
    <name type="scientific">Acorus gramineus</name>
    <name type="common">Dwarf sweet flag</name>
    <dbReference type="NCBI Taxonomy" id="55184"/>
    <lineage>
        <taxon>Eukaryota</taxon>
        <taxon>Viridiplantae</taxon>
        <taxon>Streptophyta</taxon>
        <taxon>Embryophyta</taxon>
        <taxon>Tracheophyta</taxon>
        <taxon>Spermatophyta</taxon>
        <taxon>Magnoliopsida</taxon>
        <taxon>Liliopsida</taxon>
        <taxon>Acoraceae</taxon>
        <taxon>Acorus</taxon>
    </lineage>
</organism>